<keyword evidence="1" id="KW-0472">Membrane</keyword>
<feature type="transmembrane region" description="Helical" evidence="1">
    <location>
        <begin position="200"/>
        <end position="219"/>
    </location>
</feature>
<dbReference type="PANTHER" id="PTHR40278:SF1">
    <property type="entry name" value="DNA UTILIZATION PROTEIN HOFN"/>
    <property type="match status" value="1"/>
</dbReference>
<comment type="caution">
    <text evidence="2">The sequence shown here is derived from an EMBL/GenBank/DDBJ whole genome shotgun (WGS) entry which is preliminary data.</text>
</comment>
<dbReference type="AlphaFoldDB" id="A0A4Z0NUQ4"/>
<name>A0A4Z0NUQ4_9HYPH</name>
<proteinExistence type="predicted"/>
<keyword evidence="1" id="KW-0812">Transmembrane</keyword>
<reference evidence="2 3" key="1">
    <citation type="submission" date="2019-04" db="EMBL/GenBank/DDBJ databases">
        <authorList>
            <person name="Feng G."/>
            <person name="Zhu H."/>
        </authorList>
    </citation>
    <scope>NUCLEOTIDE SEQUENCE [LARGE SCALE GENOMIC DNA]</scope>
    <source>
        <strain evidence="2 3">6HR-1</strain>
    </source>
</reference>
<dbReference type="RefSeq" id="WP_135413645.1">
    <property type="nucleotide sequence ID" value="NZ_SRLB01000004.1"/>
</dbReference>
<evidence type="ECO:0000313" key="3">
    <source>
        <dbReference type="Proteomes" id="UP000297535"/>
    </source>
</evidence>
<accession>A0A4Z0NUQ4</accession>
<evidence type="ECO:0008006" key="4">
    <source>
        <dbReference type="Google" id="ProtNLM"/>
    </source>
</evidence>
<dbReference type="InterPro" id="IPR052534">
    <property type="entry name" value="Extracell_DNA_Util/SecSys_Comp"/>
</dbReference>
<evidence type="ECO:0000256" key="1">
    <source>
        <dbReference type="SAM" id="Phobius"/>
    </source>
</evidence>
<dbReference type="EMBL" id="SRLB01000004">
    <property type="protein sequence ID" value="TGE01041.1"/>
    <property type="molecule type" value="Genomic_DNA"/>
</dbReference>
<evidence type="ECO:0000313" key="2">
    <source>
        <dbReference type="EMBL" id="TGE01041.1"/>
    </source>
</evidence>
<dbReference type="OrthoDB" id="10015299at2"/>
<dbReference type="Proteomes" id="UP000297535">
    <property type="component" value="Unassembled WGS sequence"/>
</dbReference>
<dbReference type="PANTHER" id="PTHR40278">
    <property type="entry name" value="DNA UTILIZATION PROTEIN HOFN"/>
    <property type="match status" value="1"/>
</dbReference>
<gene>
    <name evidence="2" type="ORF">EU555_05385</name>
</gene>
<keyword evidence="3" id="KW-1185">Reference proteome</keyword>
<protein>
    <recommendedName>
        <fullName evidence="4">Fimbrial assembly protein</fullName>
    </recommendedName>
</protein>
<sequence length="358" mass="39092">MELTSSAGMQRRVRTMVGASERLLHLWLEDLLSFLSPSLRRSLAELGGSKPPPTILCDQDAIVADDPTVSLDRLLARSRSELVILKIDQKHVLRRRLEVPGAVIASLDAALSMNIGVWTPFATEEVYAAARQTDSVAAAGSQTSSVPIEVRCVSRTLVDRHIHAARALGIEPDAVQLGDRNFVVIRETKKRRVWRWQRRMLIALIVACAVQVVGFSALITATQSTEIERLFAEQTSLKQSLRRSAQAEKQTARQVAILNKVASSMDESRSVSKIMQTLARALPAGTVVLELEISRDRGEGHVAVSGPKDLDLVAALASTMMYRARDLAATSSTDEVRRTYAVGFTLTGWETGASGTIP</sequence>
<organism evidence="2 3">
    <name type="scientific">Methylobacterium nonmethylotrophicum</name>
    <dbReference type="NCBI Taxonomy" id="1141884"/>
    <lineage>
        <taxon>Bacteria</taxon>
        <taxon>Pseudomonadati</taxon>
        <taxon>Pseudomonadota</taxon>
        <taxon>Alphaproteobacteria</taxon>
        <taxon>Hyphomicrobiales</taxon>
        <taxon>Methylobacteriaceae</taxon>
        <taxon>Methylobacterium</taxon>
    </lineage>
</organism>
<keyword evidence="1" id="KW-1133">Transmembrane helix</keyword>